<dbReference type="AlphaFoldDB" id="A0A1R3HZJ2"/>
<keyword evidence="2" id="KW-1185">Reference proteome</keyword>
<organism evidence="1 2">
    <name type="scientific">Corchorus olitorius</name>
    <dbReference type="NCBI Taxonomy" id="93759"/>
    <lineage>
        <taxon>Eukaryota</taxon>
        <taxon>Viridiplantae</taxon>
        <taxon>Streptophyta</taxon>
        <taxon>Embryophyta</taxon>
        <taxon>Tracheophyta</taxon>
        <taxon>Spermatophyta</taxon>
        <taxon>Magnoliopsida</taxon>
        <taxon>eudicotyledons</taxon>
        <taxon>Gunneridae</taxon>
        <taxon>Pentapetalae</taxon>
        <taxon>rosids</taxon>
        <taxon>malvids</taxon>
        <taxon>Malvales</taxon>
        <taxon>Malvaceae</taxon>
        <taxon>Grewioideae</taxon>
        <taxon>Apeibeae</taxon>
        <taxon>Corchorus</taxon>
    </lineage>
</organism>
<gene>
    <name evidence="1" type="ORF">COLO4_25906</name>
</gene>
<sequence>MYKNDLLAALYPDPAFGHRESSRKQPNITLPEPPLPCLISKSSRSIGSSSRCHSVRRKGLAVVLSWTNWDLTTSQVTLFADLAQTEKWRLNKCELFMTACWDFSACNCLCLL</sequence>
<protein>
    <submittedName>
        <fullName evidence="1">Uncharacterized protein</fullName>
    </submittedName>
</protein>
<comment type="caution">
    <text evidence="1">The sequence shown here is derived from an EMBL/GenBank/DDBJ whole genome shotgun (WGS) entry which is preliminary data.</text>
</comment>
<dbReference type="Proteomes" id="UP000187203">
    <property type="component" value="Unassembled WGS sequence"/>
</dbReference>
<proteinExistence type="predicted"/>
<accession>A0A1R3HZJ2</accession>
<evidence type="ECO:0000313" key="1">
    <source>
        <dbReference type="EMBL" id="OMO75736.1"/>
    </source>
</evidence>
<evidence type="ECO:0000313" key="2">
    <source>
        <dbReference type="Proteomes" id="UP000187203"/>
    </source>
</evidence>
<reference evidence="2" key="1">
    <citation type="submission" date="2013-09" db="EMBL/GenBank/DDBJ databases">
        <title>Corchorus olitorius genome sequencing.</title>
        <authorList>
            <person name="Alam M."/>
            <person name="Haque M.S."/>
            <person name="Islam M.S."/>
            <person name="Emdad E.M."/>
            <person name="Islam M.M."/>
            <person name="Ahmed B."/>
            <person name="Halim A."/>
            <person name="Hossen Q.M.M."/>
            <person name="Hossain M.Z."/>
            <person name="Ahmed R."/>
            <person name="Khan M.M."/>
            <person name="Islam R."/>
            <person name="Rashid M.M."/>
            <person name="Khan S.A."/>
            <person name="Rahman M.S."/>
            <person name="Alam M."/>
            <person name="Yahiya A.S."/>
            <person name="Khan M.S."/>
            <person name="Azam M.S."/>
            <person name="Haque T."/>
            <person name="Lashkar M.Z.H."/>
            <person name="Akhand A.I."/>
            <person name="Morshed G."/>
            <person name="Roy S."/>
            <person name="Uddin K.S."/>
            <person name="Rabeya T."/>
            <person name="Hossain A.S."/>
            <person name="Chowdhury A."/>
            <person name="Snigdha A.R."/>
            <person name="Mortoza M.S."/>
            <person name="Matin S.A."/>
            <person name="Hoque S.M.E."/>
            <person name="Islam M.K."/>
            <person name="Roy D.K."/>
            <person name="Haider R."/>
            <person name="Moosa M.M."/>
            <person name="Elias S.M."/>
            <person name="Hasan A.M."/>
            <person name="Jahan S."/>
            <person name="Shafiuddin M."/>
            <person name="Mahmood N."/>
            <person name="Shommy N.S."/>
        </authorList>
    </citation>
    <scope>NUCLEOTIDE SEQUENCE [LARGE SCALE GENOMIC DNA]</scope>
    <source>
        <strain evidence="2">cv. O-4</strain>
    </source>
</reference>
<name>A0A1R3HZJ2_9ROSI</name>
<dbReference type="EMBL" id="AWUE01019171">
    <property type="protein sequence ID" value="OMO75736.1"/>
    <property type="molecule type" value="Genomic_DNA"/>
</dbReference>